<dbReference type="InterPro" id="IPR000184">
    <property type="entry name" value="Bac_surfAg_D15"/>
</dbReference>
<accession>A0A3D8LFQ2</accession>
<evidence type="ECO:0000313" key="8">
    <source>
        <dbReference type="EMBL" id="RDV16281.1"/>
    </source>
</evidence>
<evidence type="ECO:0000313" key="9">
    <source>
        <dbReference type="Proteomes" id="UP000256708"/>
    </source>
</evidence>
<gene>
    <name evidence="8" type="ORF">DXT99_03470</name>
</gene>
<evidence type="ECO:0000259" key="7">
    <source>
        <dbReference type="Pfam" id="PF07244"/>
    </source>
</evidence>
<dbReference type="PANTHER" id="PTHR12815">
    <property type="entry name" value="SORTING AND ASSEMBLY MACHINERY SAMM50 PROTEIN FAMILY MEMBER"/>
    <property type="match status" value="1"/>
</dbReference>
<dbReference type="EMBL" id="QRGR01000004">
    <property type="protein sequence ID" value="RDV16281.1"/>
    <property type="molecule type" value="Genomic_DNA"/>
</dbReference>
<keyword evidence="4" id="KW-0472">Membrane</keyword>
<evidence type="ECO:0000256" key="3">
    <source>
        <dbReference type="ARBA" id="ARBA00022729"/>
    </source>
</evidence>
<keyword evidence="5" id="KW-0998">Cell outer membrane</keyword>
<comment type="caution">
    <text evidence="8">The sequence shown here is derived from an EMBL/GenBank/DDBJ whole genome shotgun (WGS) entry which is preliminary data.</text>
</comment>
<sequence length="817" mass="94139">MKSRLYISVLVLTMLCVQSCVPTRYIGEDERLLVSIQPEGLETVEPTAIQALYQQEPNRMVLGSTPYLALYNFGKRFYDPQQIQARIEKQEARMQQQIEEAGTDSAKIQRLRLKFESRIDRLQERKTEGNFLMQLGEPPTIYDSTLMEKTMDQIDIYLNAKGYFNHQTDYEKEVKRDKLVYITINIEENAPYRYTEFNYGIPDGDIRQLVQATAHRSLLQLGDKYDEDVLTAERDRLYSLLRNRGYYDFARAYIEFEVDTSSTGRAATIKTNIQNPEQDSTHRLYTINEVYFKTDEDRFGIPRDTIVYNGINYVAYRHRFSPGILDKKIDIYPGQRFSQLRTSTTQRKLAELDVFQFNNVLYSRIDATTDSSYLLNAYINALPAKKFQETLEIGLNYTERIPGPFSSIRLRIRNIFGGAENLDIGLRGGIEGQASFTDPNRAVLIKEFGADVSLSFPVILFPFTNRSLLSEYSPRTRFYTGYTSSDREQYTRTNYQLGLDYIWQITRNPLRPPVMQFIFSPVNLNIVQGEILDNNFRQNLINNSEGSRSLIESFSDGIISFVGFNFIYNTNDFTQTRNAHYFRTLVEVGGLSRQLGLDIGYNNLQTFQYAKINPDFRRYIPLGGKRYFVYRVNGGVASPILDSEVLPYEKHFFAGGASSVRAWQSRRLGLGSYASVRPVEENGNDGAYTVGVERDYSLEQPGEVLLEANVEYRFNIFSFLNGALFVDAGNVWLLQEDVNRPKANFDFNRFYKELAVGTGFGIRFDLAVLILRFDLATKVYDPAGLYGNKFILNDFRFSDFFTRNSQSTLQIGIGYPF</sequence>
<evidence type="ECO:0000256" key="1">
    <source>
        <dbReference type="ARBA" id="ARBA00004370"/>
    </source>
</evidence>
<dbReference type="AlphaFoldDB" id="A0A3D8LFQ2"/>
<dbReference type="Pfam" id="PF07244">
    <property type="entry name" value="POTRA"/>
    <property type="match status" value="1"/>
</dbReference>
<dbReference type="OrthoDB" id="9814535at2"/>
<name>A0A3D8LFQ2_9BACT</name>
<feature type="domain" description="POTRA" evidence="7">
    <location>
        <begin position="138"/>
        <end position="188"/>
    </location>
</feature>
<dbReference type="InterPro" id="IPR010827">
    <property type="entry name" value="BamA/TamA_POTRA"/>
</dbReference>
<evidence type="ECO:0000256" key="2">
    <source>
        <dbReference type="ARBA" id="ARBA00022692"/>
    </source>
</evidence>
<organism evidence="8 9">
    <name type="scientific">Pontibacter diazotrophicus</name>
    <dbReference type="NCBI Taxonomy" id="1400979"/>
    <lineage>
        <taxon>Bacteria</taxon>
        <taxon>Pseudomonadati</taxon>
        <taxon>Bacteroidota</taxon>
        <taxon>Cytophagia</taxon>
        <taxon>Cytophagales</taxon>
        <taxon>Hymenobacteraceae</taxon>
        <taxon>Pontibacter</taxon>
    </lineage>
</organism>
<feature type="domain" description="Bacterial surface antigen (D15)" evidence="6">
    <location>
        <begin position="414"/>
        <end position="794"/>
    </location>
</feature>
<dbReference type="Pfam" id="PF01103">
    <property type="entry name" value="Omp85"/>
    <property type="match status" value="1"/>
</dbReference>
<keyword evidence="2" id="KW-0812">Transmembrane</keyword>
<dbReference type="Proteomes" id="UP000256708">
    <property type="component" value="Unassembled WGS sequence"/>
</dbReference>
<keyword evidence="9" id="KW-1185">Reference proteome</keyword>
<protein>
    <submittedName>
        <fullName evidence="8">Uncharacterized protein</fullName>
    </submittedName>
</protein>
<dbReference type="Gene3D" id="2.40.160.50">
    <property type="entry name" value="membrane protein fhac: a member of the omp85/tpsb transporter family"/>
    <property type="match status" value="1"/>
</dbReference>
<evidence type="ECO:0000256" key="4">
    <source>
        <dbReference type="ARBA" id="ARBA00023136"/>
    </source>
</evidence>
<proteinExistence type="predicted"/>
<keyword evidence="3" id="KW-0732">Signal</keyword>
<dbReference type="InterPro" id="IPR039910">
    <property type="entry name" value="D15-like"/>
</dbReference>
<dbReference type="GO" id="GO:0019867">
    <property type="term" value="C:outer membrane"/>
    <property type="evidence" value="ECO:0007669"/>
    <property type="project" value="InterPro"/>
</dbReference>
<evidence type="ECO:0000259" key="6">
    <source>
        <dbReference type="Pfam" id="PF01103"/>
    </source>
</evidence>
<dbReference type="PANTHER" id="PTHR12815:SF47">
    <property type="entry name" value="TRANSLOCATION AND ASSEMBLY MODULE SUBUNIT TAMA"/>
    <property type="match status" value="1"/>
</dbReference>
<comment type="subcellular location">
    <subcellularLocation>
        <location evidence="1">Membrane</location>
    </subcellularLocation>
</comment>
<reference evidence="9" key="1">
    <citation type="submission" date="2018-08" db="EMBL/GenBank/DDBJ databases">
        <authorList>
            <person name="Liu Z.-W."/>
            <person name="Du Z.-J."/>
        </authorList>
    </citation>
    <scope>NUCLEOTIDE SEQUENCE [LARGE SCALE GENOMIC DNA]</scope>
    <source>
        <strain evidence="9">H4X</strain>
    </source>
</reference>
<evidence type="ECO:0000256" key="5">
    <source>
        <dbReference type="ARBA" id="ARBA00023237"/>
    </source>
</evidence>